<evidence type="ECO:0000313" key="2">
    <source>
        <dbReference type="Proteomes" id="UP001060215"/>
    </source>
</evidence>
<comment type="caution">
    <text evidence="1">The sequence shown here is derived from an EMBL/GenBank/DDBJ whole genome shotgun (WGS) entry which is preliminary data.</text>
</comment>
<name>A0ACC0HND4_9ERIC</name>
<dbReference type="EMBL" id="CM045761">
    <property type="protein sequence ID" value="KAI8014860.1"/>
    <property type="molecule type" value="Genomic_DNA"/>
</dbReference>
<evidence type="ECO:0000313" key="1">
    <source>
        <dbReference type="EMBL" id="KAI8014860.1"/>
    </source>
</evidence>
<organism evidence="1 2">
    <name type="scientific">Camellia lanceoleosa</name>
    <dbReference type="NCBI Taxonomy" id="1840588"/>
    <lineage>
        <taxon>Eukaryota</taxon>
        <taxon>Viridiplantae</taxon>
        <taxon>Streptophyta</taxon>
        <taxon>Embryophyta</taxon>
        <taxon>Tracheophyta</taxon>
        <taxon>Spermatophyta</taxon>
        <taxon>Magnoliopsida</taxon>
        <taxon>eudicotyledons</taxon>
        <taxon>Gunneridae</taxon>
        <taxon>Pentapetalae</taxon>
        <taxon>asterids</taxon>
        <taxon>Ericales</taxon>
        <taxon>Theaceae</taxon>
        <taxon>Camellia</taxon>
    </lineage>
</organism>
<gene>
    <name evidence="1" type="ORF">LOK49_LG05G01183</name>
</gene>
<keyword evidence="2" id="KW-1185">Reference proteome</keyword>
<dbReference type="Proteomes" id="UP001060215">
    <property type="component" value="Chromosome 4"/>
</dbReference>
<reference evidence="1 2" key="1">
    <citation type="journal article" date="2022" name="Plant J.">
        <title>Chromosome-level genome of Camellia lanceoleosa provides a valuable resource for understanding genome evolution and self-incompatibility.</title>
        <authorList>
            <person name="Gong W."/>
            <person name="Xiao S."/>
            <person name="Wang L."/>
            <person name="Liao Z."/>
            <person name="Chang Y."/>
            <person name="Mo W."/>
            <person name="Hu G."/>
            <person name="Li W."/>
            <person name="Zhao G."/>
            <person name="Zhu H."/>
            <person name="Hu X."/>
            <person name="Ji K."/>
            <person name="Xiang X."/>
            <person name="Song Q."/>
            <person name="Yuan D."/>
            <person name="Jin S."/>
            <person name="Zhang L."/>
        </authorList>
    </citation>
    <scope>NUCLEOTIDE SEQUENCE [LARGE SCALE GENOMIC DNA]</scope>
    <source>
        <strain evidence="1">SQ_2022a</strain>
    </source>
</reference>
<accession>A0ACC0HND4</accession>
<sequence length="100" mass="11333">MRKAKMAVKKGVVEPMAWLKETGYTKKRSSIVVIGLSVYTTPVEIREKLAVPEAEWPRAIAELYSLNHIEEAVVLSTCNRMEIYVVALSQHRGMAKKLLF</sequence>
<proteinExistence type="predicted"/>
<protein>
    <submittedName>
        <fullName evidence="1">Uncharacterized protein</fullName>
    </submittedName>
</protein>